<dbReference type="SUPFAM" id="SSF53098">
    <property type="entry name" value="Ribonuclease H-like"/>
    <property type="match status" value="1"/>
</dbReference>
<dbReference type="SUPFAM" id="SSF50630">
    <property type="entry name" value="Acid proteases"/>
    <property type="match status" value="1"/>
</dbReference>
<dbReference type="InterPro" id="IPR043128">
    <property type="entry name" value="Rev_trsase/Diguanyl_cyclase"/>
</dbReference>
<evidence type="ECO:0000313" key="20">
    <source>
        <dbReference type="Proteomes" id="UP000236291"/>
    </source>
</evidence>
<evidence type="ECO:0000256" key="2">
    <source>
        <dbReference type="ARBA" id="ARBA00022679"/>
    </source>
</evidence>
<dbReference type="PROSITE" id="PS50878">
    <property type="entry name" value="RT_POL"/>
    <property type="match status" value="1"/>
</dbReference>
<keyword evidence="3" id="KW-0548">Nucleotidyltransferase</keyword>
<proteinExistence type="predicted"/>
<dbReference type="InterPro" id="IPR041588">
    <property type="entry name" value="Integrase_H2C2"/>
</dbReference>
<name>A0A2K3PR87_TRIPR</name>
<keyword evidence="10" id="KW-0229">DNA integration</keyword>
<evidence type="ECO:0000256" key="3">
    <source>
        <dbReference type="ARBA" id="ARBA00022695"/>
    </source>
</evidence>
<evidence type="ECO:0000256" key="15">
    <source>
        <dbReference type="ARBA" id="ARBA00023268"/>
    </source>
</evidence>
<dbReference type="CDD" id="cd00303">
    <property type="entry name" value="retropepsin_like"/>
    <property type="match status" value="1"/>
</dbReference>
<dbReference type="InterPro" id="IPR005162">
    <property type="entry name" value="Retrotrans_gag_dom"/>
</dbReference>
<dbReference type="InterPro" id="IPR016197">
    <property type="entry name" value="Chromo-like_dom_sf"/>
</dbReference>
<evidence type="ECO:0000256" key="13">
    <source>
        <dbReference type="ARBA" id="ARBA00023125"/>
    </source>
</evidence>
<dbReference type="Gene3D" id="3.30.70.270">
    <property type="match status" value="2"/>
</dbReference>
<feature type="domain" description="Integrase catalytic" evidence="18">
    <location>
        <begin position="1074"/>
        <end position="1238"/>
    </location>
</feature>
<sequence>MAAVSNRVESLERRSPDSSAGSGMTPPPLAVPLPPQPPRLKLDVPRFDGQQAHGWIFKISQFFTYHNTPEEERITVASFYLDGPALAWYQWMYRNGQIVSWPQVLQALELRFAPTAYDDPRGKLFKLHQTTTVASYLSDFESLANRIVGLSPPDLLSCFISGLRSEIRREVLAQQPTSLTQAAALARLQEEKIQDLLRLAKPRTTAPWSNPSSSSPRSNPAPTTASLLPTPANHPRYRQLSPTEMNERREKGLCFNCDERFSRTHRCKARFLLFIADEDEELAGLDPGETDPPPAADPLPDVSGLVEEFHSAQLSYHALSGVQSAQTIRVPGRVGAHSVRVLVDGGSTLNFIQAQIAHKLGLPHIPSTPIKVIVGNGEELSSTQVCRGVQLEMQGHVFAVDLYALNLCGPDIVLGTPWLKTLGPVMMDYNSLTMKFTHADTQVELCGEIDPPPADISYNQLKKLIEVEPMAQLFSLSPVTCPDPLKENLVHPNPLITSLLRRFSSLFNEPTHLPPPRFTDHQIPVPPNASPVNVRPYRYPHAQKLEIETQVRKLLDNGWIKPSNSPYSSPILLLKKKDGTWRMCVDFRALNALTIKDRFPLPTVDELLDELGSARVFSKLDLTSGFHQIRLQPKDSHKTAFRTHEGHYEYRVMPFGLCNAPATFQATMNDVFRPLLRRTVIVFFDDILVYSDTEASHIEHLACVFELLAKHQFYLKPQKCSFAQQQIGYLGHVVSAGTVAPDPEKINAIMDWPVPHSVKTLRGFLGLAGYYRKFVRNYASLASPLTSLLKKDAFQWSDSALDSFNALKQALTTAPVLALPNFSNTFIVQTDASNHAMGAVLLQQGHPLAYFSKMFCPRLAKASTYIRELHAITAAVKRWRQYLLGNFFIIQTDHRSLKELLTQVIQTPEQQHYLSKLLGYNYEIQYRPGNTNLAADALSRASVIVTNELYLLTVPNLLFMEELRKELSTDSVYLELCRKIQADPSLFPKFKLTNGWLSYNGRIWISPNSRFKTLLLQEYHDSLSAGHAGISKTMKRLSENFYWEHMKQDVQNHIRHCTICQQTKYSTARPSGLLQPLPIPNHIWEDLSMDFITGLPLSKGHSVIFVVVDRFSKGIHLGALSSGFTAYKVAELFVSIVCKHHGIPRSIVSDRDPIFISKFWRDLFKFSGTFLRMSSSYHPQTDGQTEVMNRTIEQYLRAFVHDKPYNWVTLLPWVEYHYNTSTHSGSELSPFQVMFGKSPPSIPSYIAGSSSIEACDSVLQSRDEILTLLRKNLNKAQVRMKANADKHRKEVNFDIGAWVYVKLQPYRQISLSRTKYHKLAKRYYGPYLISAKIGTVAYQLELPPHAKIHNVFHVSLLKLYEGPAPQQVDQLPAFSVDNHPIVSPLAILNFRTQMVDGVPTRFALVQWDGLLPDDTSWEPWNELKHTYDLEDKVDLDGGSIVMDSTSTLGQETAHKDKIEERPKRTTKLPKRLEDCDLT</sequence>
<dbReference type="Gene3D" id="1.10.340.70">
    <property type="match status" value="1"/>
</dbReference>
<dbReference type="GO" id="GO:0004190">
    <property type="term" value="F:aspartic-type endopeptidase activity"/>
    <property type="evidence" value="ECO:0007669"/>
    <property type="project" value="UniProtKB-KW"/>
</dbReference>
<evidence type="ECO:0000259" key="17">
    <source>
        <dbReference type="PROSITE" id="PS50878"/>
    </source>
</evidence>
<keyword evidence="11" id="KW-0695">RNA-directed DNA polymerase</keyword>
<dbReference type="GO" id="GO:0003677">
    <property type="term" value="F:DNA binding"/>
    <property type="evidence" value="ECO:0007669"/>
    <property type="project" value="UniProtKB-KW"/>
</dbReference>
<dbReference type="CDD" id="cd01647">
    <property type="entry name" value="RT_LTR"/>
    <property type="match status" value="1"/>
</dbReference>
<dbReference type="PANTHER" id="PTHR37984">
    <property type="entry name" value="PROTEIN CBG26694"/>
    <property type="match status" value="1"/>
</dbReference>
<dbReference type="Gene3D" id="2.40.70.10">
    <property type="entry name" value="Acid Proteases"/>
    <property type="match status" value="1"/>
</dbReference>
<keyword evidence="2" id="KW-0808">Transferase</keyword>
<dbReference type="Pfam" id="PF24626">
    <property type="entry name" value="SH3_Tf2-1"/>
    <property type="match status" value="1"/>
</dbReference>
<feature type="region of interest" description="Disordered" evidence="16">
    <location>
        <begin position="202"/>
        <end position="245"/>
    </location>
</feature>
<protein>
    <submittedName>
        <fullName evidence="19">Ty3/gypsy retrotransposon protein</fullName>
    </submittedName>
</protein>
<dbReference type="Pfam" id="PF08284">
    <property type="entry name" value="RVP_2"/>
    <property type="match status" value="1"/>
</dbReference>
<dbReference type="GO" id="GO:0003964">
    <property type="term" value="F:RNA-directed DNA polymerase activity"/>
    <property type="evidence" value="ECO:0007669"/>
    <property type="project" value="UniProtKB-KW"/>
</dbReference>
<keyword evidence="13" id="KW-0238">DNA-binding</keyword>
<dbReference type="GO" id="GO:0004519">
    <property type="term" value="F:endonuclease activity"/>
    <property type="evidence" value="ECO:0007669"/>
    <property type="project" value="UniProtKB-KW"/>
</dbReference>
<keyword evidence="4" id="KW-0540">Nuclease</keyword>
<feature type="region of interest" description="Disordered" evidence="16">
    <location>
        <begin position="1446"/>
        <end position="1478"/>
    </location>
</feature>
<evidence type="ECO:0000256" key="5">
    <source>
        <dbReference type="ARBA" id="ARBA00022723"/>
    </source>
</evidence>
<dbReference type="FunFam" id="1.10.340.70:FF:000001">
    <property type="entry name" value="Retrovirus-related Pol polyprotein from transposon gypsy-like Protein"/>
    <property type="match status" value="1"/>
</dbReference>
<evidence type="ECO:0000256" key="14">
    <source>
        <dbReference type="ARBA" id="ARBA00023172"/>
    </source>
</evidence>
<dbReference type="SUPFAM" id="SSF54160">
    <property type="entry name" value="Chromo domain-like"/>
    <property type="match status" value="1"/>
</dbReference>
<dbReference type="InterPro" id="IPR043502">
    <property type="entry name" value="DNA/RNA_pol_sf"/>
</dbReference>
<feature type="compositionally biased region" description="Low complexity" evidence="16">
    <location>
        <begin position="204"/>
        <end position="231"/>
    </location>
</feature>
<dbReference type="Pfam" id="PF17919">
    <property type="entry name" value="RT_RNaseH_2"/>
    <property type="match status" value="1"/>
</dbReference>
<keyword evidence="5" id="KW-0479">Metal-binding</keyword>
<dbReference type="InterPro" id="IPR001584">
    <property type="entry name" value="Integrase_cat-core"/>
</dbReference>
<evidence type="ECO:0000259" key="18">
    <source>
        <dbReference type="PROSITE" id="PS50994"/>
    </source>
</evidence>
<dbReference type="Proteomes" id="UP000236291">
    <property type="component" value="Unassembled WGS sequence"/>
</dbReference>
<dbReference type="FunFam" id="3.30.70.270:FF:000020">
    <property type="entry name" value="Transposon Tf2-6 polyprotein-like Protein"/>
    <property type="match status" value="1"/>
</dbReference>
<dbReference type="InterPro" id="IPR000477">
    <property type="entry name" value="RT_dom"/>
</dbReference>
<dbReference type="PANTHER" id="PTHR37984:SF5">
    <property type="entry name" value="PROTEIN NYNRIN-LIKE"/>
    <property type="match status" value="1"/>
</dbReference>
<evidence type="ECO:0000256" key="9">
    <source>
        <dbReference type="ARBA" id="ARBA00022842"/>
    </source>
</evidence>
<dbReference type="EMBL" id="ASHM01009669">
    <property type="protein sequence ID" value="PNY17781.1"/>
    <property type="molecule type" value="Genomic_DNA"/>
</dbReference>
<dbReference type="GO" id="GO:0015074">
    <property type="term" value="P:DNA integration"/>
    <property type="evidence" value="ECO:0007669"/>
    <property type="project" value="UniProtKB-KW"/>
</dbReference>
<keyword evidence="14" id="KW-0233">DNA recombination</keyword>
<keyword evidence="9" id="KW-0460">Magnesium</keyword>
<evidence type="ECO:0000256" key="11">
    <source>
        <dbReference type="ARBA" id="ARBA00022918"/>
    </source>
</evidence>
<dbReference type="InterPro" id="IPR056924">
    <property type="entry name" value="SH3_Tf2-1"/>
</dbReference>
<reference evidence="19 20" key="2">
    <citation type="journal article" date="2017" name="Front. Plant Sci.">
        <title>Gene Classification and Mining of Molecular Markers Useful in Red Clover (Trifolium pratense) Breeding.</title>
        <authorList>
            <person name="Istvanek J."/>
            <person name="Dluhosova J."/>
            <person name="Dluhos P."/>
            <person name="Patkova L."/>
            <person name="Nedelnik J."/>
            <person name="Repkova J."/>
        </authorList>
    </citation>
    <scope>NUCLEOTIDE SEQUENCE [LARGE SCALE GENOMIC DNA]</scope>
    <source>
        <strain evidence="20">cv. Tatra</strain>
        <tissue evidence="19">Young leaves</tissue>
    </source>
</reference>
<gene>
    <name evidence="19" type="ORF">L195_g014533</name>
</gene>
<dbReference type="InterPro" id="IPR041577">
    <property type="entry name" value="RT_RNaseH_2"/>
</dbReference>
<dbReference type="InterPro" id="IPR021109">
    <property type="entry name" value="Peptidase_aspartic_dom_sf"/>
</dbReference>
<feature type="region of interest" description="Disordered" evidence="16">
    <location>
        <begin position="1"/>
        <end position="35"/>
    </location>
</feature>
<keyword evidence="1" id="KW-0645">Protease</keyword>
<dbReference type="Pfam" id="PF03732">
    <property type="entry name" value="Retrotrans_gag"/>
    <property type="match status" value="1"/>
</dbReference>
<evidence type="ECO:0000256" key="4">
    <source>
        <dbReference type="ARBA" id="ARBA00022722"/>
    </source>
</evidence>
<dbReference type="Pfam" id="PF17921">
    <property type="entry name" value="Integrase_H2C2"/>
    <property type="match status" value="1"/>
</dbReference>
<dbReference type="InterPro" id="IPR050951">
    <property type="entry name" value="Retrovirus_Pol_polyprotein"/>
</dbReference>
<dbReference type="InterPro" id="IPR036397">
    <property type="entry name" value="RNaseH_sf"/>
</dbReference>
<feature type="domain" description="Reverse transcriptase" evidence="17">
    <location>
        <begin position="555"/>
        <end position="734"/>
    </location>
</feature>
<reference evidence="19 20" key="1">
    <citation type="journal article" date="2014" name="Am. J. Bot.">
        <title>Genome assembly and annotation for red clover (Trifolium pratense; Fabaceae).</title>
        <authorList>
            <person name="Istvanek J."/>
            <person name="Jaros M."/>
            <person name="Krenek A."/>
            <person name="Repkova J."/>
        </authorList>
    </citation>
    <scope>NUCLEOTIDE SEQUENCE [LARGE SCALE GENOMIC DNA]</scope>
    <source>
        <strain evidence="20">cv. Tatra</strain>
        <tissue evidence="19">Young leaves</tissue>
    </source>
</reference>
<evidence type="ECO:0000256" key="16">
    <source>
        <dbReference type="SAM" id="MobiDB-lite"/>
    </source>
</evidence>
<evidence type="ECO:0000256" key="7">
    <source>
        <dbReference type="ARBA" id="ARBA00022759"/>
    </source>
</evidence>
<dbReference type="CDD" id="cd09274">
    <property type="entry name" value="RNase_HI_RT_Ty3"/>
    <property type="match status" value="1"/>
</dbReference>
<evidence type="ECO:0000256" key="8">
    <source>
        <dbReference type="ARBA" id="ARBA00022801"/>
    </source>
</evidence>
<dbReference type="FunFam" id="3.10.10.10:FF:000007">
    <property type="entry name" value="Retrovirus-related Pol polyprotein from transposon 17.6-like Protein"/>
    <property type="match status" value="1"/>
</dbReference>
<evidence type="ECO:0000256" key="12">
    <source>
        <dbReference type="ARBA" id="ARBA00022932"/>
    </source>
</evidence>
<evidence type="ECO:0000313" key="19">
    <source>
        <dbReference type="EMBL" id="PNY17781.1"/>
    </source>
</evidence>
<evidence type="ECO:0000256" key="10">
    <source>
        <dbReference type="ARBA" id="ARBA00022908"/>
    </source>
</evidence>
<dbReference type="Pfam" id="PF00665">
    <property type="entry name" value="rve"/>
    <property type="match status" value="1"/>
</dbReference>
<dbReference type="Gene3D" id="3.10.10.10">
    <property type="entry name" value="HIV Type 1 Reverse Transcriptase, subunit A, domain 1"/>
    <property type="match status" value="1"/>
</dbReference>
<dbReference type="GO" id="GO:0003887">
    <property type="term" value="F:DNA-directed DNA polymerase activity"/>
    <property type="evidence" value="ECO:0007669"/>
    <property type="project" value="UniProtKB-KW"/>
</dbReference>
<dbReference type="SUPFAM" id="SSF56672">
    <property type="entry name" value="DNA/RNA polymerases"/>
    <property type="match status" value="1"/>
</dbReference>
<keyword evidence="6" id="KW-0064">Aspartyl protease</keyword>
<dbReference type="Gene3D" id="3.30.420.10">
    <property type="entry name" value="Ribonuclease H-like superfamily/Ribonuclease H"/>
    <property type="match status" value="1"/>
</dbReference>
<dbReference type="GO" id="GO:0046872">
    <property type="term" value="F:metal ion binding"/>
    <property type="evidence" value="ECO:0007669"/>
    <property type="project" value="UniProtKB-KW"/>
</dbReference>
<dbReference type="InterPro" id="IPR012337">
    <property type="entry name" value="RNaseH-like_sf"/>
</dbReference>
<organism evidence="19 20">
    <name type="scientific">Trifolium pratense</name>
    <name type="common">Red clover</name>
    <dbReference type="NCBI Taxonomy" id="57577"/>
    <lineage>
        <taxon>Eukaryota</taxon>
        <taxon>Viridiplantae</taxon>
        <taxon>Streptophyta</taxon>
        <taxon>Embryophyta</taxon>
        <taxon>Tracheophyta</taxon>
        <taxon>Spermatophyta</taxon>
        <taxon>Magnoliopsida</taxon>
        <taxon>eudicotyledons</taxon>
        <taxon>Gunneridae</taxon>
        <taxon>Pentapetalae</taxon>
        <taxon>rosids</taxon>
        <taxon>fabids</taxon>
        <taxon>Fabales</taxon>
        <taxon>Fabaceae</taxon>
        <taxon>Papilionoideae</taxon>
        <taxon>50 kb inversion clade</taxon>
        <taxon>NPAAA clade</taxon>
        <taxon>Hologalegina</taxon>
        <taxon>IRL clade</taxon>
        <taxon>Trifolieae</taxon>
        <taxon>Trifolium</taxon>
    </lineage>
</organism>
<keyword evidence="12" id="KW-0239">DNA-directed DNA polymerase</keyword>
<dbReference type="PROSITE" id="PS50994">
    <property type="entry name" value="INTEGRASE"/>
    <property type="match status" value="1"/>
</dbReference>
<accession>A0A2K3PR87</accession>
<evidence type="ECO:0000256" key="1">
    <source>
        <dbReference type="ARBA" id="ARBA00022670"/>
    </source>
</evidence>
<dbReference type="GO" id="GO:0006310">
    <property type="term" value="P:DNA recombination"/>
    <property type="evidence" value="ECO:0007669"/>
    <property type="project" value="UniProtKB-KW"/>
</dbReference>
<keyword evidence="8" id="KW-0378">Hydrolase</keyword>
<dbReference type="Pfam" id="PF00078">
    <property type="entry name" value="RVT_1"/>
    <property type="match status" value="1"/>
</dbReference>
<feature type="compositionally biased region" description="Pro residues" evidence="16">
    <location>
        <begin position="25"/>
        <end position="35"/>
    </location>
</feature>
<comment type="caution">
    <text evidence="19">The sequence shown here is derived from an EMBL/GenBank/DDBJ whole genome shotgun (WGS) entry which is preliminary data.</text>
</comment>
<feature type="compositionally biased region" description="Basic and acidic residues" evidence="16">
    <location>
        <begin position="1452"/>
        <end position="1463"/>
    </location>
</feature>
<evidence type="ECO:0000256" key="6">
    <source>
        <dbReference type="ARBA" id="ARBA00022750"/>
    </source>
</evidence>
<keyword evidence="7" id="KW-0255">Endonuclease</keyword>
<dbReference type="GO" id="GO:0006508">
    <property type="term" value="P:proteolysis"/>
    <property type="evidence" value="ECO:0007669"/>
    <property type="project" value="UniProtKB-KW"/>
</dbReference>
<keyword evidence="15" id="KW-0511">Multifunctional enzyme</keyword>